<accession>A0A5B7IYR2</accession>
<feature type="compositionally biased region" description="Basic residues" evidence="1">
    <location>
        <begin position="11"/>
        <end position="20"/>
    </location>
</feature>
<feature type="region of interest" description="Disordered" evidence="1">
    <location>
        <begin position="1"/>
        <end position="98"/>
    </location>
</feature>
<dbReference type="AlphaFoldDB" id="A0A5B7IYR2"/>
<sequence>MAEEGGDVGKGRKGIFKKKSTSSSITSAIRKAPSISSVYDDQQEDSSGIQSPIQSNRRRHYQVMTSQSTEQDHLTPNAHPKGRKVSKLGKHLFTPIKL</sequence>
<dbReference type="Proteomes" id="UP000324222">
    <property type="component" value="Unassembled WGS sequence"/>
</dbReference>
<evidence type="ECO:0000313" key="2">
    <source>
        <dbReference type="EMBL" id="MPC87449.1"/>
    </source>
</evidence>
<protein>
    <submittedName>
        <fullName evidence="2">Uncharacterized protein</fullName>
    </submittedName>
</protein>
<comment type="caution">
    <text evidence="2">The sequence shown here is derived from an EMBL/GenBank/DDBJ whole genome shotgun (WGS) entry which is preliminary data.</text>
</comment>
<keyword evidence="3" id="KW-1185">Reference proteome</keyword>
<feature type="compositionally biased region" description="Basic residues" evidence="1">
    <location>
        <begin position="80"/>
        <end position="90"/>
    </location>
</feature>
<evidence type="ECO:0000313" key="3">
    <source>
        <dbReference type="Proteomes" id="UP000324222"/>
    </source>
</evidence>
<gene>
    <name evidence="2" type="ORF">E2C01_082311</name>
</gene>
<organism evidence="2 3">
    <name type="scientific">Portunus trituberculatus</name>
    <name type="common">Swimming crab</name>
    <name type="synonym">Neptunus trituberculatus</name>
    <dbReference type="NCBI Taxonomy" id="210409"/>
    <lineage>
        <taxon>Eukaryota</taxon>
        <taxon>Metazoa</taxon>
        <taxon>Ecdysozoa</taxon>
        <taxon>Arthropoda</taxon>
        <taxon>Crustacea</taxon>
        <taxon>Multicrustacea</taxon>
        <taxon>Malacostraca</taxon>
        <taxon>Eumalacostraca</taxon>
        <taxon>Eucarida</taxon>
        <taxon>Decapoda</taxon>
        <taxon>Pleocyemata</taxon>
        <taxon>Brachyura</taxon>
        <taxon>Eubrachyura</taxon>
        <taxon>Portunoidea</taxon>
        <taxon>Portunidae</taxon>
        <taxon>Portuninae</taxon>
        <taxon>Portunus</taxon>
    </lineage>
</organism>
<proteinExistence type="predicted"/>
<reference evidence="2 3" key="1">
    <citation type="submission" date="2019-05" db="EMBL/GenBank/DDBJ databases">
        <title>Another draft genome of Portunus trituberculatus and its Hox gene families provides insights of decapod evolution.</title>
        <authorList>
            <person name="Jeong J.-H."/>
            <person name="Song I."/>
            <person name="Kim S."/>
            <person name="Choi T."/>
            <person name="Kim D."/>
            <person name="Ryu S."/>
            <person name="Kim W."/>
        </authorList>
    </citation>
    <scope>NUCLEOTIDE SEQUENCE [LARGE SCALE GENOMIC DNA]</scope>
    <source>
        <tissue evidence="2">Muscle</tissue>
    </source>
</reference>
<dbReference type="EMBL" id="VSRR010074542">
    <property type="protein sequence ID" value="MPC87449.1"/>
    <property type="molecule type" value="Genomic_DNA"/>
</dbReference>
<name>A0A5B7IYR2_PORTR</name>
<feature type="compositionally biased region" description="Polar residues" evidence="1">
    <location>
        <begin position="34"/>
        <end position="55"/>
    </location>
</feature>
<dbReference type="OrthoDB" id="5584001at2759"/>
<evidence type="ECO:0000256" key="1">
    <source>
        <dbReference type="SAM" id="MobiDB-lite"/>
    </source>
</evidence>
<feature type="compositionally biased region" description="Low complexity" evidence="1">
    <location>
        <begin position="21"/>
        <end position="32"/>
    </location>
</feature>